<organism evidence="1 2">
    <name type="scientific">Ceratina calcarata</name>
    <dbReference type="NCBI Taxonomy" id="156304"/>
    <lineage>
        <taxon>Eukaryota</taxon>
        <taxon>Metazoa</taxon>
        <taxon>Ecdysozoa</taxon>
        <taxon>Arthropoda</taxon>
        <taxon>Hexapoda</taxon>
        <taxon>Insecta</taxon>
        <taxon>Pterygota</taxon>
        <taxon>Neoptera</taxon>
        <taxon>Endopterygota</taxon>
        <taxon>Hymenoptera</taxon>
        <taxon>Apocrita</taxon>
        <taxon>Aculeata</taxon>
        <taxon>Apoidea</taxon>
        <taxon>Anthophila</taxon>
        <taxon>Apidae</taxon>
        <taxon>Ceratina</taxon>
        <taxon>Zadontomerus</taxon>
    </lineage>
</organism>
<reference evidence="2" key="1">
    <citation type="submission" date="2025-08" db="UniProtKB">
        <authorList>
            <consortium name="RefSeq"/>
        </authorList>
    </citation>
    <scope>IDENTIFICATION</scope>
    <source>
        <tissue evidence="2">Whole body</tissue>
    </source>
</reference>
<evidence type="ECO:0000313" key="2">
    <source>
        <dbReference type="RefSeq" id="XP_017885093.2"/>
    </source>
</evidence>
<evidence type="ECO:0000313" key="1">
    <source>
        <dbReference type="Proteomes" id="UP000694925"/>
    </source>
</evidence>
<protein>
    <submittedName>
        <fullName evidence="2">Uncharacterized protein LOC108627975</fullName>
    </submittedName>
</protein>
<dbReference type="AlphaFoldDB" id="A0AAJ7J636"/>
<dbReference type="KEGG" id="ccal:108627975"/>
<dbReference type="RefSeq" id="XP_017885093.2">
    <property type="nucleotide sequence ID" value="XM_018029604.2"/>
</dbReference>
<name>A0AAJ7J636_9HYME</name>
<accession>A0AAJ7J636</accession>
<dbReference type="PANTHER" id="PTHR11008:SF9">
    <property type="entry name" value="PROTEIN TAKEOUT-LIKE PROTEIN"/>
    <property type="match status" value="1"/>
</dbReference>
<dbReference type="Proteomes" id="UP000694925">
    <property type="component" value="Unplaced"/>
</dbReference>
<proteinExistence type="predicted"/>
<feature type="non-terminal residue" evidence="2">
    <location>
        <position position="1"/>
    </location>
</feature>
<gene>
    <name evidence="2" type="primary">LOC108627975</name>
</gene>
<keyword evidence="1" id="KW-1185">Reference proteome</keyword>
<sequence>PKPVKLTSLGNLVLILSGYENDENCVEFFSLSIVIEDLTLYGLSTFVVNNAKLSLIGPTITANVTIPRIHADGLYNISGILGFSIPLMGAGPFRADIYDFQLYVNTMLGYYRGVYLKTFDLDFSLKTMDVNLENFMNDEEVGRVMSKVFQELLPKALDIVKPEILPPIKSYIGGKINETIQHLTMRDIISVLVGPSEIREFAHLLVP</sequence>
<dbReference type="InterPro" id="IPR010562">
    <property type="entry name" value="Haemolymph_juvenile_hormone-bd"/>
</dbReference>
<dbReference type="Pfam" id="PF06585">
    <property type="entry name" value="JHBP"/>
    <property type="match status" value="1"/>
</dbReference>
<dbReference type="InterPro" id="IPR038606">
    <property type="entry name" value="To_sf"/>
</dbReference>
<dbReference type="PANTHER" id="PTHR11008">
    <property type="entry name" value="PROTEIN TAKEOUT-LIKE PROTEIN"/>
    <property type="match status" value="1"/>
</dbReference>
<dbReference type="GeneID" id="108627975"/>
<dbReference type="SMART" id="SM00700">
    <property type="entry name" value="JHBP"/>
    <property type="match status" value="1"/>
</dbReference>
<dbReference type="Gene3D" id="3.15.10.30">
    <property type="entry name" value="Haemolymph juvenile hormone binding protein"/>
    <property type="match status" value="1"/>
</dbReference>